<dbReference type="AlphaFoldDB" id="A0A4R5UQN5"/>
<dbReference type="SUPFAM" id="SSF161098">
    <property type="entry name" value="MetI-like"/>
    <property type="match status" value="1"/>
</dbReference>
<evidence type="ECO:0000256" key="6">
    <source>
        <dbReference type="ARBA" id="ARBA00023136"/>
    </source>
</evidence>
<name>A0A4R5UQN5_9RHOB</name>
<dbReference type="PANTHER" id="PTHR43163">
    <property type="entry name" value="DIPEPTIDE TRANSPORT SYSTEM PERMEASE PROTEIN DPPB-RELATED"/>
    <property type="match status" value="1"/>
</dbReference>
<reference evidence="9 10" key="1">
    <citation type="submission" date="2019-03" db="EMBL/GenBank/DDBJ databases">
        <title>Ruegeria lutea sp. nov., a novel strain, isolated from marine sediment, the Masan Bay, South Korea.</title>
        <authorList>
            <person name="Kim J."/>
            <person name="Kim D.-Y."/>
            <person name="Lee S.-S."/>
        </authorList>
    </citation>
    <scope>NUCLEOTIDE SEQUENCE [LARGE SCALE GENOMIC DNA]</scope>
    <source>
        <strain evidence="9 10">318-1</strain>
    </source>
</reference>
<keyword evidence="5 7" id="KW-1133">Transmembrane helix</keyword>
<feature type="transmembrane region" description="Helical" evidence="7">
    <location>
        <begin position="258"/>
        <end position="277"/>
    </location>
</feature>
<sequence>MRILFYFLPKLAVAAITMLGVSALVFLSLRMIPGGYADVLLGPFVTPEAREAIAVRYGLDQPLLIQYLNWLGALFQGDLGVSMVTRAPVLDEFLRRAPVTLELALLALIVALAGGLPLGILAGIAPPDHRGGLLARLVGALGASVPDFVLGSLLIFVFSVWSLWLRVGGYVGPIEDPVGNLRVMLLPALTLSLFGIALVLRTTRDAVLRVMTEGHITTALARGERPIDIVRLHVLRNAAIPVVTVVTTYFGFLLGGAVVVEVLFSIPGIGFFIFSGLENRDYAIVQAGVLIAAAVFITINMLADLAYALIDPRVGSGRH</sequence>
<dbReference type="Pfam" id="PF00528">
    <property type="entry name" value="BPD_transp_1"/>
    <property type="match status" value="1"/>
</dbReference>
<comment type="similarity">
    <text evidence="7">Belongs to the binding-protein-dependent transport system permease family.</text>
</comment>
<evidence type="ECO:0000313" key="10">
    <source>
        <dbReference type="Proteomes" id="UP000295301"/>
    </source>
</evidence>
<keyword evidence="6 7" id="KW-0472">Membrane</keyword>
<dbReference type="InterPro" id="IPR035906">
    <property type="entry name" value="MetI-like_sf"/>
</dbReference>
<feature type="transmembrane region" description="Helical" evidence="7">
    <location>
        <begin position="181"/>
        <end position="200"/>
    </location>
</feature>
<dbReference type="CDD" id="cd06261">
    <property type="entry name" value="TM_PBP2"/>
    <property type="match status" value="1"/>
</dbReference>
<evidence type="ECO:0000256" key="1">
    <source>
        <dbReference type="ARBA" id="ARBA00004651"/>
    </source>
</evidence>
<keyword evidence="10" id="KW-1185">Reference proteome</keyword>
<dbReference type="Pfam" id="PF19300">
    <property type="entry name" value="BPD_transp_1_N"/>
    <property type="match status" value="1"/>
</dbReference>
<dbReference type="InterPro" id="IPR000515">
    <property type="entry name" value="MetI-like"/>
</dbReference>
<evidence type="ECO:0000256" key="5">
    <source>
        <dbReference type="ARBA" id="ARBA00022989"/>
    </source>
</evidence>
<dbReference type="GO" id="GO:0005886">
    <property type="term" value="C:plasma membrane"/>
    <property type="evidence" value="ECO:0007669"/>
    <property type="project" value="UniProtKB-SubCell"/>
</dbReference>
<organism evidence="9 10">
    <name type="scientific">Antarcticimicrobium luteum</name>
    <dbReference type="NCBI Taxonomy" id="2547397"/>
    <lineage>
        <taxon>Bacteria</taxon>
        <taxon>Pseudomonadati</taxon>
        <taxon>Pseudomonadota</taxon>
        <taxon>Alphaproteobacteria</taxon>
        <taxon>Rhodobacterales</taxon>
        <taxon>Paracoccaceae</taxon>
        <taxon>Antarcticimicrobium</taxon>
    </lineage>
</organism>
<comment type="caution">
    <text evidence="9">The sequence shown here is derived from an EMBL/GenBank/DDBJ whole genome shotgun (WGS) entry which is preliminary data.</text>
</comment>
<dbReference type="GO" id="GO:0055085">
    <property type="term" value="P:transmembrane transport"/>
    <property type="evidence" value="ECO:0007669"/>
    <property type="project" value="InterPro"/>
</dbReference>
<proteinExistence type="inferred from homology"/>
<evidence type="ECO:0000256" key="2">
    <source>
        <dbReference type="ARBA" id="ARBA00022448"/>
    </source>
</evidence>
<keyword evidence="3" id="KW-1003">Cell membrane</keyword>
<feature type="transmembrane region" description="Helical" evidence="7">
    <location>
        <begin position="103"/>
        <end position="125"/>
    </location>
</feature>
<keyword evidence="2 7" id="KW-0813">Transport</keyword>
<dbReference type="PROSITE" id="PS50928">
    <property type="entry name" value="ABC_TM1"/>
    <property type="match status" value="1"/>
</dbReference>
<feature type="transmembrane region" description="Helical" evidence="7">
    <location>
        <begin position="137"/>
        <end position="161"/>
    </location>
</feature>
<evidence type="ECO:0000256" key="7">
    <source>
        <dbReference type="RuleBase" id="RU363032"/>
    </source>
</evidence>
<dbReference type="Gene3D" id="1.10.3720.10">
    <property type="entry name" value="MetI-like"/>
    <property type="match status" value="1"/>
</dbReference>
<evidence type="ECO:0000259" key="8">
    <source>
        <dbReference type="PROSITE" id="PS50928"/>
    </source>
</evidence>
<gene>
    <name evidence="9" type="ORF">E1832_22115</name>
</gene>
<evidence type="ECO:0000256" key="3">
    <source>
        <dbReference type="ARBA" id="ARBA00022475"/>
    </source>
</evidence>
<dbReference type="PANTHER" id="PTHR43163:SF6">
    <property type="entry name" value="DIPEPTIDE TRANSPORT SYSTEM PERMEASE PROTEIN DPPB-RELATED"/>
    <property type="match status" value="1"/>
</dbReference>
<comment type="subcellular location">
    <subcellularLocation>
        <location evidence="1 7">Cell membrane</location>
        <topology evidence="1 7">Multi-pass membrane protein</topology>
    </subcellularLocation>
</comment>
<protein>
    <submittedName>
        <fullName evidence="9">ABC transporter permease</fullName>
    </submittedName>
</protein>
<feature type="transmembrane region" description="Helical" evidence="7">
    <location>
        <begin position="289"/>
        <end position="310"/>
    </location>
</feature>
<dbReference type="EMBL" id="SMUV01000074">
    <property type="protein sequence ID" value="TDK41380.1"/>
    <property type="molecule type" value="Genomic_DNA"/>
</dbReference>
<dbReference type="Proteomes" id="UP000295301">
    <property type="component" value="Unassembled WGS sequence"/>
</dbReference>
<feature type="domain" description="ABC transmembrane type-1" evidence="8">
    <location>
        <begin position="97"/>
        <end position="303"/>
    </location>
</feature>
<dbReference type="InterPro" id="IPR045621">
    <property type="entry name" value="BPD_transp_1_N"/>
</dbReference>
<evidence type="ECO:0000256" key="4">
    <source>
        <dbReference type="ARBA" id="ARBA00022692"/>
    </source>
</evidence>
<evidence type="ECO:0000313" key="9">
    <source>
        <dbReference type="EMBL" id="TDK41380.1"/>
    </source>
</evidence>
<accession>A0A4R5UQN5</accession>
<dbReference type="RefSeq" id="WP_133361948.1">
    <property type="nucleotide sequence ID" value="NZ_SMUV01000074.1"/>
</dbReference>
<dbReference type="OrthoDB" id="9807402at2"/>
<keyword evidence="4 7" id="KW-0812">Transmembrane</keyword>